<evidence type="ECO:0000256" key="4">
    <source>
        <dbReference type="ARBA" id="ARBA00022912"/>
    </source>
</evidence>
<dbReference type="InterPro" id="IPR050438">
    <property type="entry name" value="LMW_PTPase"/>
</dbReference>
<name>A0ABN6MQZ3_9BACT</name>
<evidence type="ECO:0000256" key="3">
    <source>
        <dbReference type="ARBA" id="ARBA00022801"/>
    </source>
</evidence>
<gene>
    <name evidence="7" type="ORF">AMOR_24240</name>
</gene>
<protein>
    <recommendedName>
        <fullName evidence="2">protein-tyrosine-phosphatase</fullName>
        <ecNumber evidence="2">3.1.3.48</ecNumber>
    </recommendedName>
</protein>
<proteinExistence type="inferred from homology"/>
<keyword evidence="4" id="KW-0904">Protein phosphatase</keyword>
<dbReference type="RefSeq" id="WP_248361432.1">
    <property type="nucleotide sequence ID" value="NZ_AP025591.1"/>
</dbReference>
<dbReference type="PANTHER" id="PTHR11717">
    <property type="entry name" value="LOW MOLECULAR WEIGHT PROTEIN TYROSINE PHOSPHATASE"/>
    <property type="match status" value="1"/>
</dbReference>
<dbReference type="InterPro" id="IPR036196">
    <property type="entry name" value="Ptyr_pPase_sf"/>
</dbReference>
<evidence type="ECO:0000259" key="6">
    <source>
        <dbReference type="SMART" id="SM00226"/>
    </source>
</evidence>
<dbReference type="CDD" id="cd16343">
    <property type="entry name" value="LMWPTP"/>
    <property type="match status" value="1"/>
</dbReference>
<dbReference type="InterPro" id="IPR017867">
    <property type="entry name" value="Tyr_phospatase_low_mol_wt"/>
</dbReference>
<dbReference type="Gene3D" id="3.40.50.2300">
    <property type="match status" value="1"/>
</dbReference>
<keyword evidence="3" id="KW-0378">Hydrolase</keyword>
<dbReference type="EMBL" id="AP025591">
    <property type="protein sequence ID" value="BDG03428.1"/>
    <property type="molecule type" value="Genomic_DNA"/>
</dbReference>
<keyword evidence="8" id="KW-1185">Reference proteome</keyword>
<sequence length="148" mass="15970">MLDSVLIVCTANICRSPMAEALLRRRFEARRGARVESAGIAALVGRPADAEAQAVVAARGLDLSAHRARQLTPELAAGFELILVMEEGQRQAVQDLAPLARGKVHRIGRFGRYDVADPYRRGRAAFEEALAAIEAGLEAFGRAFWSGA</sequence>
<evidence type="ECO:0000256" key="5">
    <source>
        <dbReference type="ARBA" id="ARBA00051722"/>
    </source>
</evidence>
<organism evidence="7 8">
    <name type="scientific">Anaeromyxobacter oryzae</name>
    <dbReference type="NCBI Taxonomy" id="2918170"/>
    <lineage>
        <taxon>Bacteria</taxon>
        <taxon>Pseudomonadati</taxon>
        <taxon>Myxococcota</taxon>
        <taxon>Myxococcia</taxon>
        <taxon>Myxococcales</taxon>
        <taxon>Cystobacterineae</taxon>
        <taxon>Anaeromyxobacteraceae</taxon>
        <taxon>Anaeromyxobacter</taxon>
    </lineage>
</organism>
<accession>A0ABN6MQZ3</accession>
<dbReference type="Proteomes" id="UP001162891">
    <property type="component" value="Chromosome"/>
</dbReference>
<evidence type="ECO:0000313" key="7">
    <source>
        <dbReference type="EMBL" id="BDG03428.1"/>
    </source>
</evidence>
<dbReference type="SMART" id="SM00226">
    <property type="entry name" value="LMWPc"/>
    <property type="match status" value="1"/>
</dbReference>
<dbReference type="EC" id="3.1.3.48" evidence="2"/>
<evidence type="ECO:0000256" key="1">
    <source>
        <dbReference type="ARBA" id="ARBA00011063"/>
    </source>
</evidence>
<evidence type="ECO:0000313" key="8">
    <source>
        <dbReference type="Proteomes" id="UP001162891"/>
    </source>
</evidence>
<reference evidence="8" key="1">
    <citation type="journal article" date="2022" name="Int. J. Syst. Evol. Microbiol.">
        <title>Anaeromyxobacter oryzae sp. nov., Anaeromyxobacter diazotrophicus sp. nov. and Anaeromyxobacter paludicola sp. nov., isolated from paddy soils.</title>
        <authorList>
            <person name="Itoh H."/>
            <person name="Xu Z."/>
            <person name="Mise K."/>
            <person name="Masuda Y."/>
            <person name="Ushijima N."/>
            <person name="Hayakawa C."/>
            <person name="Shiratori Y."/>
            <person name="Senoo K."/>
        </authorList>
    </citation>
    <scope>NUCLEOTIDE SEQUENCE [LARGE SCALE GENOMIC DNA]</scope>
    <source>
        <strain evidence="8">Red232</strain>
    </source>
</reference>
<dbReference type="Pfam" id="PF01451">
    <property type="entry name" value="LMWPc"/>
    <property type="match status" value="1"/>
</dbReference>
<dbReference type="SUPFAM" id="SSF52788">
    <property type="entry name" value="Phosphotyrosine protein phosphatases I"/>
    <property type="match status" value="1"/>
</dbReference>
<dbReference type="PANTHER" id="PTHR11717:SF31">
    <property type="entry name" value="LOW MOLECULAR WEIGHT PROTEIN-TYROSINE-PHOSPHATASE ETP-RELATED"/>
    <property type="match status" value="1"/>
</dbReference>
<dbReference type="InterPro" id="IPR023485">
    <property type="entry name" value="Ptyr_pPase"/>
</dbReference>
<comment type="catalytic activity">
    <reaction evidence="5">
        <text>O-phospho-L-tyrosyl-[protein] + H2O = L-tyrosyl-[protein] + phosphate</text>
        <dbReference type="Rhea" id="RHEA:10684"/>
        <dbReference type="Rhea" id="RHEA-COMP:10136"/>
        <dbReference type="Rhea" id="RHEA-COMP:20101"/>
        <dbReference type="ChEBI" id="CHEBI:15377"/>
        <dbReference type="ChEBI" id="CHEBI:43474"/>
        <dbReference type="ChEBI" id="CHEBI:46858"/>
        <dbReference type="ChEBI" id="CHEBI:61978"/>
        <dbReference type="EC" id="3.1.3.48"/>
    </reaction>
</comment>
<comment type="similarity">
    <text evidence="1">Belongs to the low molecular weight phosphotyrosine protein phosphatase family.</text>
</comment>
<dbReference type="PRINTS" id="PR00719">
    <property type="entry name" value="LMWPTPASE"/>
</dbReference>
<feature type="domain" description="Phosphotyrosine protein phosphatase I" evidence="6">
    <location>
        <begin position="3"/>
        <end position="143"/>
    </location>
</feature>
<evidence type="ECO:0000256" key="2">
    <source>
        <dbReference type="ARBA" id="ARBA00013064"/>
    </source>
</evidence>